<evidence type="ECO:0000313" key="2">
    <source>
        <dbReference type="Proteomes" id="UP000054565"/>
    </source>
</evidence>
<protein>
    <submittedName>
        <fullName evidence="1">Uncharacterized protein</fullName>
    </submittedName>
</protein>
<reference evidence="2" key="1">
    <citation type="journal article" date="2010" name="Genome Res.">
        <title>Population genomic sequencing of Coccidioides fungi reveals recent hybridization and transposon control.</title>
        <authorList>
            <person name="Neafsey D.E."/>
            <person name="Barker B.M."/>
            <person name="Sharpton T.J."/>
            <person name="Stajich J.E."/>
            <person name="Park D.J."/>
            <person name="Whiston E."/>
            <person name="Hung C.-Y."/>
            <person name="McMahan C."/>
            <person name="White J."/>
            <person name="Sykes S."/>
            <person name="Heiman D."/>
            <person name="Young S."/>
            <person name="Zeng Q."/>
            <person name="Abouelleil A."/>
            <person name="Aftuck L."/>
            <person name="Bessette D."/>
            <person name="Brown A."/>
            <person name="FitzGerald M."/>
            <person name="Lui A."/>
            <person name="Macdonald J.P."/>
            <person name="Priest M."/>
            <person name="Orbach M.J."/>
            <person name="Galgiani J.N."/>
            <person name="Kirkland T.N."/>
            <person name="Cole G.T."/>
            <person name="Birren B.W."/>
            <person name="Henn M.R."/>
            <person name="Taylor J.W."/>
            <person name="Rounsley S.D."/>
        </authorList>
    </citation>
    <scope>NUCLEOTIDE SEQUENCE [LARGE SCALE GENOMIC DNA]</scope>
    <source>
        <strain evidence="2">RMSCC 2394</strain>
    </source>
</reference>
<accession>A0A0J6YKR7</accession>
<dbReference type="EMBL" id="DS028098">
    <property type="protein sequence ID" value="KMP09241.1"/>
    <property type="molecule type" value="Genomic_DNA"/>
</dbReference>
<name>A0A0J6YKR7_COCIT</name>
<dbReference type="Proteomes" id="UP000054565">
    <property type="component" value="Unassembled WGS sequence"/>
</dbReference>
<gene>
    <name evidence="1" type="ORF">CIRG_08922</name>
</gene>
<dbReference type="AlphaFoldDB" id="A0A0J6YKR7"/>
<sequence>MEMLFKKHNIQQAMHEYLPKDFQTYHEESQEDTRLVVNRPRSVTMQGFH</sequence>
<proteinExistence type="predicted"/>
<evidence type="ECO:0000313" key="1">
    <source>
        <dbReference type="EMBL" id="KMP09241.1"/>
    </source>
</evidence>
<organism evidence="1 2">
    <name type="scientific">Coccidioides immitis RMSCC 2394</name>
    <dbReference type="NCBI Taxonomy" id="404692"/>
    <lineage>
        <taxon>Eukaryota</taxon>
        <taxon>Fungi</taxon>
        <taxon>Dikarya</taxon>
        <taxon>Ascomycota</taxon>
        <taxon>Pezizomycotina</taxon>
        <taxon>Eurotiomycetes</taxon>
        <taxon>Eurotiomycetidae</taxon>
        <taxon>Onygenales</taxon>
        <taxon>Onygenaceae</taxon>
        <taxon>Coccidioides</taxon>
    </lineage>
</organism>